<dbReference type="SUPFAM" id="SSF46689">
    <property type="entry name" value="Homeodomain-like"/>
    <property type="match status" value="1"/>
</dbReference>
<proteinExistence type="inferred from homology"/>
<dbReference type="RefSeq" id="XP_030833329.1">
    <property type="nucleotide sequence ID" value="XM_030977469.1"/>
</dbReference>
<dbReference type="OMA" id="WERFINA"/>
<dbReference type="OrthoDB" id="10056939at2759"/>
<keyword evidence="2 5" id="KW-0238">DNA-binding</keyword>
<evidence type="ECO:0000256" key="5">
    <source>
        <dbReference type="PROSITE-ProRule" id="PRU00108"/>
    </source>
</evidence>
<evidence type="ECO:0000313" key="8">
    <source>
        <dbReference type="EnsemblMetazoa" id="XP_030833331"/>
    </source>
</evidence>
<dbReference type="FunFam" id="1.10.10.60:FF:000004">
    <property type="entry name" value="Meis2 homeobox isoform 2c"/>
    <property type="match status" value="1"/>
</dbReference>
<dbReference type="GeneID" id="591795"/>
<dbReference type="InterPro" id="IPR001356">
    <property type="entry name" value="HD"/>
</dbReference>
<feature type="region of interest" description="Disordered" evidence="6">
    <location>
        <begin position="1"/>
        <end position="31"/>
    </location>
</feature>
<dbReference type="EnsemblMetazoa" id="XM_030977471">
    <property type="protein sequence ID" value="XP_030833331"/>
    <property type="gene ID" value="LOC591795"/>
</dbReference>
<organism evidence="8 9">
    <name type="scientific">Strongylocentrotus purpuratus</name>
    <name type="common">Purple sea urchin</name>
    <dbReference type="NCBI Taxonomy" id="7668"/>
    <lineage>
        <taxon>Eukaryota</taxon>
        <taxon>Metazoa</taxon>
        <taxon>Echinodermata</taxon>
        <taxon>Eleutherozoa</taxon>
        <taxon>Echinozoa</taxon>
        <taxon>Echinoidea</taxon>
        <taxon>Euechinoidea</taxon>
        <taxon>Echinacea</taxon>
        <taxon>Camarodonta</taxon>
        <taxon>Echinidea</taxon>
        <taxon>Strongylocentrotidae</taxon>
        <taxon>Strongylocentrotus</taxon>
    </lineage>
</organism>
<dbReference type="SMART" id="SM00389">
    <property type="entry name" value="HOX"/>
    <property type="match status" value="1"/>
</dbReference>
<dbReference type="InParanoid" id="A0A7M7N9N8"/>
<keyword evidence="9" id="KW-1185">Reference proteome</keyword>
<feature type="compositionally biased region" description="Polar residues" evidence="6">
    <location>
        <begin position="483"/>
        <end position="492"/>
    </location>
</feature>
<protein>
    <recommendedName>
        <fullName evidence="7">Homeobox domain-containing protein</fullName>
    </recommendedName>
</protein>
<evidence type="ECO:0000256" key="6">
    <source>
        <dbReference type="SAM" id="MobiDB-lite"/>
    </source>
</evidence>
<feature type="region of interest" description="Disordered" evidence="6">
    <location>
        <begin position="405"/>
        <end position="426"/>
    </location>
</feature>
<evidence type="ECO:0000256" key="4">
    <source>
        <dbReference type="ARBA" id="ARBA00023242"/>
    </source>
</evidence>
<keyword evidence="3 5" id="KW-0371">Homeobox</keyword>
<feature type="compositionally biased region" description="Polar residues" evidence="6">
    <location>
        <begin position="417"/>
        <end position="426"/>
    </location>
</feature>
<feature type="compositionally biased region" description="Polar residues" evidence="6">
    <location>
        <begin position="187"/>
        <end position="201"/>
    </location>
</feature>
<feature type="domain" description="Homeobox" evidence="7">
    <location>
        <begin position="335"/>
        <end position="398"/>
    </location>
</feature>
<dbReference type="GO" id="GO:0005634">
    <property type="term" value="C:nucleus"/>
    <property type="evidence" value="ECO:0007669"/>
    <property type="project" value="UniProtKB-SubCell"/>
</dbReference>
<feature type="region of interest" description="Disordered" evidence="6">
    <location>
        <begin position="463"/>
        <end position="526"/>
    </location>
</feature>
<dbReference type="RefSeq" id="XP_030833330.1">
    <property type="nucleotide sequence ID" value="XM_030977470.1"/>
</dbReference>
<dbReference type="InterPro" id="IPR009057">
    <property type="entry name" value="Homeodomain-like_sf"/>
</dbReference>
<dbReference type="EnsemblMetazoa" id="XM_030977469">
    <property type="protein sequence ID" value="XP_030833329"/>
    <property type="gene ID" value="LOC591795"/>
</dbReference>
<evidence type="ECO:0000256" key="1">
    <source>
        <dbReference type="ARBA" id="ARBA00009661"/>
    </source>
</evidence>
<dbReference type="KEGG" id="spu:591795"/>
<dbReference type="RefSeq" id="XP_030833331.1">
    <property type="nucleotide sequence ID" value="XM_030977471.1"/>
</dbReference>
<dbReference type="Proteomes" id="UP000007110">
    <property type="component" value="Unassembled WGS sequence"/>
</dbReference>
<feature type="DNA-binding region" description="Homeobox" evidence="5">
    <location>
        <begin position="337"/>
        <end position="399"/>
    </location>
</feature>
<evidence type="ECO:0000313" key="9">
    <source>
        <dbReference type="Proteomes" id="UP000007110"/>
    </source>
</evidence>
<dbReference type="PROSITE" id="PS50071">
    <property type="entry name" value="HOMEOBOX_2"/>
    <property type="match status" value="1"/>
</dbReference>
<sequence length="526" mass="58100">MQQSSSEEAAEIKHRPAGTRTVPASVLKAGTESVGNLTPEEAEELQVQLEKDKRAVYQHPLFPLMALLFEKCEQATQSPDPPTSASFDVDIEEFVNRLKREGSTFFIEDTEIDTLMIKAIQVLRIHLLELEKVNELCKDFCHRYITCLKSKMHSENLLRDERGESAQFDSQYLTNGDLLDLEPPPSEHNQISQNHPTSTPNSQAVILQHGAHSQANQYQAATVVNSAGQVVYTPVLPQGVVTPQGILTQSIPGNNAHHHHHHHHKKKSDPPPPHQLQQHVVPIIHGSTPLSQIGISHQGQSSAGQQQAHNMLSSLNQGDLRVAMADAAEVNDLLNKRKPKRGVLPKHATTVMRSWLFQHIVHPYPSEDEKRMIAAQTNLTMLQVNNWFINARRRILQPMLDASNPEAATKNKKPKSQNRPSTQRFWPQSLAQLGQTTTITQATAGGTSSLDRRNMDDEASAALDSVRHLSSDSMSPMLGVRQRSPSSVSSLDNLGASGADSLHDNDDDDDDLSTNLELGSDSGMVD</sequence>
<dbReference type="Pfam" id="PF05920">
    <property type="entry name" value="Homeobox_KN"/>
    <property type="match status" value="1"/>
</dbReference>
<dbReference type="InterPro" id="IPR008422">
    <property type="entry name" value="KN_HD"/>
</dbReference>
<comment type="similarity">
    <text evidence="1">Belongs to the TALE/MEIS homeobox family.</text>
</comment>
<evidence type="ECO:0000259" key="7">
    <source>
        <dbReference type="PROSITE" id="PS50071"/>
    </source>
</evidence>
<dbReference type="InterPro" id="IPR032453">
    <property type="entry name" value="PKNOX/Meis_N"/>
</dbReference>
<name>A0A7M7N9N8_STRPU</name>
<accession>A0A7M7N9N8</accession>
<dbReference type="AlphaFoldDB" id="A0A7M7N9N8"/>
<reference evidence="9" key="1">
    <citation type="submission" date="2015-02" db="EMBL/GenBank/DDBJ databases">
        <title>Genome sequencing for Strongylocentrotus purpuratus.</title>
        <authorList>
            <person name="Murali S."/>
            <person name="Liu Y."/>
            <person name="Vee V."/>
            <person name="English A."/>
            <person name="Wang M."/>
            <person name="Skinner E."/>
            <person name="Han Y."/>
            <person name="Muzny D.M."/>
            <person name="Worley K.C."/>
            <person name="Gibbs R.A."/>
        </authorList>
    </citation>
    <scope>NUCLEOTIDE SEQUENCE</scope>
</reference>
<dbReference type="PANTHER" id="PTHR11850">
    <property type="entry name" value="HOMEOBOX PROTEIN TRANSCRIPTION FACTORS"/>
    <property type="match status" value="1"/>
</dbReference>
<comment type="subcellular location">
    <subcellularLocation>
        <location evidence="5">Nucleus</location>
    </subcellularLocation>
</comment>
<dbReference type="EnsemblMetazoa" id="XM_030977470">
    <property type="protein sequence ID" value="XP_030833330"/>
    <property type="gene ID" value="LOC591795"/>
</dbReference>
<dbReference type="Gene3D" id="1.10.10.60">
    <property type="entry name" value="Homeodomain-like"/>
    <property type="match status" value="1"/>
</dbReference>
<feature type="region of interest" description="Disordered" evidence="6">
    <location>
        <begin position="250"/>
        <end position="277"/>
    </location>
</feature>
<dbReference type="GO" id="GO:0003677">
    <property type="term" value="F:DNA binding"/>
    <property type="evidence" value="ECO:0007669"/>
    <property type="project" value="UniProtKB-UniRule"/>
</dbReference>
<reference evidence="8" key="2">
    <citation type="submission" date="2021-01" db="UniProtKB">
        <authorList>
            <consortium name="EnsemblMetazoa"/>
        </authorList>
    </citation>
    <scope>IDENTIFICATION</scope>
</reference>
<dbReference type="Pfam" id="PF16493">
    <property type="entry name" value="Meis_PKNOX_N"/>
    <property type="match status" value="1"/>
</dbReference>
<feature type="region of interest" description="Disordered" evidence="6">
    <location>
        <begin position="176"/>
        <end position="201"/>
    </location>
</feature>
<dbReference type="InterPro" id="IPR050224">
    <property type="entry name" value="TALE_homeobox"/>
</dbReference>
<dbReference type="GO" id="GO:0006355">
    <property type="term" value="P:regulation of DNA-templated transcription"/>
    <property type="evidence" value="ECO:0007669"/>
    <property type="project" value="InterPro"/>
</dbReference>
<keyword evidence="4 5" id="KW-0539">Nucleus</keyword>
<dbReference type="FunCoup" id="A0A7M7N9N8">
    <property type="interactions" value="742"/>
</dbReference>
<evidence type="ECO:0000256" key="3">
    <source>
        <dbReference type="ARBA" id="ARBA00023155"/>
    </source>
</evidence>
<feature type="compositionally biased region" description="Basic residues" evidence="6">
    <location>
        <begin position="256"/>
        <end position="267"/>
    </location>
</feature>
<evidence type="ECO:0000256" key="2">
    <source>
        <dbReference type="ARBA" id="ARBA00023125"/>
    </source>
</evidence>
<dbReference type="CDD" id="cd00086">
    <property type="entry name" value="homeodomain"/>
    <property type="match status" value="1"/>
</dbReference>